<dbReference type="InterPro" id="IPR051176">
    <property type="entry name" value="Cent_Immune-Sig_Mod"/>
</dbReference>
<feature type="region of interest" description="Disordered" evidence="2">
    <location>
        <begin position="292"/>
        <end position="325"/>
    </location>
</feature>
<keyword evidence="1" id="KW-0175">Coiled coil</keyword>
<evidence type="ECO:0000256" key="2">
    <source>
        <dbReference type="SAM" id="MobiDB-lite"/>
    </source>
</evidence>
<proteinExistence type="predicted"/>
<name>A0A4R0RZZ4_9APHY</name>
<evidence type="ECO:0000313" key="4">
    <source>
        <dbReference type="Proteomes" id="UP000292702"/>
    </source>
</evidence>
<feature type="compositionally biased region" description="Low complexity" evidence="2">
    <location>
        <begin position="113"/>
        <end position="125"/>
    </location>
</feature>
<dbReference type="STRING" id="92696.A0A4R0RZZ4"/>
<feature type="compositionally biased region" description="Basic and acidic residues" evidence="2">
    <location>
        <begin position="313"/>
        <end position="325"/>
    </location>
</feature>
<feature type="compositionally biased region" description="Basic and acidic residues" evidence="2">
    <location>
        <begin position="189"/>
        <end position="203"/>
    </location>
</feature>
<feature type="region of interest" description="Disordered" evidence="2">
    <location>
        <begin position="1"/>
        <end position="243"/>
    </location>
</feature>
<feature type="region of interest" description="Disordered" evidence="2">
    <location>
        <begin position="689"/>
        <end position="708"/>
    </location>
</feature>
<feature type="compositionally biased region" description="Low complexity" evidence="2">
    <location>
        <begin position="623"/>
        <end position="633"/>
    </location>
</feature>
<dbReference type="OrthoDB" id="2593174at2759"/>
<feature type="compositionally biased region" description="Low complexity" evidence="2">
    <location>
        <begin position="230"/>
        <end position="241"/>
    </location>
</feature>
<organism evidence="3 4">
    <name type="scientific">Steccherinum ochraceum</name>
    <dbReference type="NCBI Taxonomy" id="92696"/>
    <lineage>
        <taxon>Eukaryota</taxon>
        <taxon>Fungi</taxon>
        <taxon>Dikarya</taxon>
        <taxon>Basidiomycota</taxon>
        <taxon>Agaricomycotina</taxon>
        <taxon>Agaricomycetes</taxon>
        <taxon>Polyporales</taxon>
        <taxon>Steccherinaceae</taxon>
        <taxon>Steccherinum</taxon>
    </lineage>
</organism>
<feature type="compositionally biased region" description="Polar residues" evidence="2">
    <location>
        <begin position="79"/>
        <end position="92"/>
    </location>
</feature>
<feature type="compositionally biased region" description="Low complexity" evidence="2">
    <location>
        <begin position="1026"/>
        <end position="1035"/>
    </location>
</feature>
<keyword evidence="4" id="KW-1185">Reference proteome</keyword>
<comment type="caution">
    <text evidence="3">The sequence shown here is derived from an EMBL/GenBank/DDBJ whole genome shotgun (WGS) entry which is preliminary data.</text>
</comment>
<dbReference type="Proteomes" id="UP000292702">
    <property type="component" value="Unassembled WGS sequence"/>
</dbReference>
<feature type="region of interest" description="Disordered" evidence="2">
    <location>
        <begin position="611"/>
        <end position="633"/>
    </location>
</feature>
<evidence type="ECO:0000256" key="1">
    <source>
        <dbReference type="SAM" id="Coils"/>
    </source>
</evidence>
<evidence type="ECO:0000313" key="3">
    <source>
        <dbReference type="EMBL" id="TCD68974.1"/>
    </source>
</evidence>
<sequence>MWSKISSALKRPGTPGLGPEDDENTPAQANVLSGVYEQHPNMSVFHQSQDPQDVPFPSPSPPNSPSTSRKSLRKRMSKNPFQDSDTSSQASGKLNIGTLKKVKSSLHSISTGSDMSLSRPSLDSPRPQEDDTARMSLESNRSPITPITPHDGGRFGSLRSILKPNNTPGTGASVRFFSRDAYKILSPDTSKESKDSNTSEHDPSLFNRLQKVAHSRPSAIEVFSPPPPANQSQPSTPASPNLASFMMPVPPPNMTNIFDLSEEKDLPIIPAGTNVPLLDSAIEMSEDVDELHNSSFDHSSSSIDPPVRSATPVRDRPSPAGMHDRSHSFSFGQTVFYSLANAESTPAHEGSSKGSISSASSKAAAFAKNRSRAMSDTVFSSMIHSAQTALQDPKLPEADINDLSSSVIVMGSPEKEKDPFGAHAKTYYVPGTVLPPSPPQSTHTRKASREEDLIWSLRTQLALKDELCAQFETELNAKDDLVREWQNRAVEVERECEQRKMAGRSYRKRFAELQQYVKGLEEEVERSRESSMDRSVIDEASGEALRMLHRRIGELEREGTDRDKNAQTLQEELDAKRQELENLKAELTKKYENERELKEGIKAAKDEMEQMGKRQSLYQSEEQQAALRQQGQQLDSAAWELEKAKMVSENEFLHKEQVALQAQLTDVREEIVRKEEEMAVLRAELEAQWKHTEKSSEEVEKLTQERDELKEEVEALNTRIESMELDWNENENKKITLESEVQELWTARDDVEKERDELERQLRAEEDHAAELTRALQEREDRATLLTQERQYAQDNVNRLQENLRQRDVEISDFTKRFRERDEEVERIRDEMLKSKRDHSRIVDEQSRRLSDVVAREVESRAHMESVVREKAESDVVLSTLQERVAALTEEVERLRRQVHELQQESADKDMKLAQAAKQRAQDKEDLQGLNIALDSKQQELELLKRRVSLPAARGSAANTPATATKTAAPSTRRESSIFGTPSVASRPPSVISDSGSTTKETRRKLSDPPSAAAKVALGKSTRVNAAPVASSAAAGRRIEGSMGPPPMKRASSLAQSTSSTASATPTRVPSGSNLLSRSSSITPSARRATEVANLKARTLVSSRESLRTPGSISERDEKENVKTPTVKPSLPSPPTAKPARRMSSLIG</sequence>
<dbReference type="AlphaFoldDB" id="A0A4R0RZZ4"/>
<dbReference type="EMBL" id="RWJN01000052">
    <property type="protein sequence ID" value="TCD68974.1"/>
    <property type="molecule type" value="Genomic_DNA"/>
</dbReference>
<dbReference type="PANTHER" id="PTHR15715:SF37">
    <property type="entry name" value="LD47843P"/>
    <property type="match status" value="1"/>
</dbReference>
<accession>A0A4R0RZZ4</accession>
<feature type="compositionally biased region" description="Low complexity" evidence="2">
    <location>
        <begin position="1051"/>
        <end position="1087"/>
    </location>
</feature>
<feature type="coiled-coil region" evidence="1">
    <location>
        <begin position="475"/>
        <end position="530"/>
    </location>
</feature>
<feature type="coiled-coil region" evidence="1">
    <location>
        <begin position="878"/>
        <end position="947"/>
    </location>
</feature>
<feature type="compositionally biased region" description="Polar residues" evidence="2">
    <location>
        <begin position="1100"/>
        <end position="1112"/>
    </location>
</feature>
<dbReference type="PANTHER" id="PTHR15715">
    <property type="entry name" value="CENTROSOMAL PROTEIN OF 170 KDA"/>
    <property type="match status" value="1"/>
</dbReference>
<gene>
    <name evidence="3" type="ORF">EIP91_009196</name>
</gene>
<feature type="compositionally biased region" description="Low complexity" evidence="2">
    <location>
        <begin position="956"/>
        <end position="971"/>
    </location>
</feature>
<reference evidence="3 4" key="1">
    <citation type="submission" date="2018-11" db="EMBL/GenBank/DDBJ databases">
        <title>Genome assembly of Steccherinum ochraceum LE-BIN_3174, the white-rot fungus of the Steccherinaceae family (The Residual Polyporoid clade, Polyporales, Basidiomycota).</title>
        <authorList>
            <person name="Fedorova T.V."/>
            <person name="Glazunova O.A."/>
            <person name="Landesman E.O."/>
            <person name="Moiseenko K.V."/>
            <person name="Psurtseva N.V."/>
            <person name="Savinova O.S."/>
            <person name="Shakhova N.V."/>
            <person name="Tyazhelova T.V."/>
            <person name="Vasina D.V."/>
        </authorList>
    </citation>
    <scope>NUCLEOTIDE SEQUENCE [LARGE SCALE GENOMIC DNA]</scope>
    <source>
        <strain evidence="3 4">LE-BIN_3174</strain>
    </source>
</reference>
<feature type="region of interest" description="Disordered" evidence="2">
    <location>
        <begin position="952"/>
        <end position="1148"/>
    </location>
</feature>
<protein>
    <submittedName>
        <fullName evidence="3">Uncharacterized protein</fullName>
    </submittedName>
</protein>
<feature type="compositionally biased region" description="Pro residues" evidence="2">
    <location>
        <begin position="54"/>
        <end position="64"/>
    </location>
</feature>